<reference evidence="3" key="2">
    <citation type="journal article" date="2008" name="Nucleic Acids Res.">
        <title>The rice annotation project database (RAP-DB): 2008 update.</title>
        <authorList>
            <consortium name="The rice annotation project (RAP)"/>
        </authorList>
    </citation>
    <scope>GENOME REANNOTATION</scope>
    <source>
        <strain evidence="3">cv. Nipponbare</strain>
    </source>
</reference>
<gene>
    <name evidence="2" type="primary">OJ1756_H07.23</name>
</gene>
<accession>Q6K8B4</accession>
<evidence type="ECO:0000313" key="2">
    <source>
        <dbReference type="EMBL" id="BAD21715.1"/>
    </source>
</evidence>
<feature type="region of interest" description="Disordered" evidence="1">
    <location>
        <begin position="46"/>
        <end position="74"/>
    </location>
</feature>
<sequence length="118" mass="12889">MGKVQEVFVNVGSTWLWRRAQRGRGCGCGVNERFLRLRRMGKTTVPVVAGDDSAPAATRDDVNSGHGWPRRMGRPRLRRWLGKTSDPARAAVECAAAAAEGDDLGSGGGWRRSQLRRG</sequence>
<dbReference type="AlphaFoldDB" id="Q6K8B4"/>
<protein>
    <submittedName>
        <fullName evidence="2">Uncharacterized protein</fullName>
    </submittedName>
</protein>
<dbReference type="EMBL" id="AP004168">
    <property type="protein sequence ID" value="BAD21715.1"/>
    <property type="molecule type" value="Genomic_DNA"/>
</dbReference>
<feature type="region of interest" description="Disordered" evidence="1">
    <location>
        <begin position="97"/>
        <end position="118"/>
    </location>
</feature>
<name>Q6K8B4_ORYSJ</name>
<dbReference type="Proteomes" id="UP000000763">
    <property type="component" value="Chromosome 2"/>
</dbReference>
<organism evidence="2 3">
    <name type="scientific">Oryza sativa subsp. japonica</name>
    <name type="common">Rice</name>
    <dbReference type="NCBI Taxonomy" id="39947"/>
    <lineage>
        <taxon>Eukaryota</taxon>
        <taxon>Viridiplantae</taxon>
        <taxon>Streptophyta</taxon>
        <taxon>Embryophyta</taxon>
        <taxon>Tracheophyta</taxon>
        <taxon>Spermatophyta</taxon>
        <taxon>Magnoliopsida</taxon>
        <taxon>Liliopsida</taxon>
        <taxon>Poales</taxon>
        <taxon>Poaceae</taxon>
        <taxon>BOP clade</taxon>
        <taxon>Oryzoideae</taxon>
        <taxon>Oryzeae</taxon>
        <taxon>Oryzinae</taxon>
        <taxon>Oryza</taxon>
        <taxon>Oryza sativa</taxon>
    </lineage>
</organism>
<proteinExistence type="predicted"/>
<reference evidence="3" key="1">
    <citation type="journal article" date="2005" name="Nature">
        <title>The map-based sequence of the rice genome.</title>
        <authorList>
            <consortium name="International rice genome sequencing project (IRGSP)"/>
            <person name="Matsumoto T."/>
            <person name="Wu J."/>
            <person name="Kanamori H."/>
            <person name="Katayose Y."/>
            <person name="Fujisawa M."/>
            <person name="Namiki N."/>
            <person name="Mizuno H."/>
            <person name="Yamamoto K."/>
            <person name="Antonio B.A."/>
            <person name="Baba T."/>
            <person name="Sakata K."/>
            <person name="Nagamura Y."/>
            <person name="Aoki H."/>
            <person name="Arikawa K."/>
            <person name="Arita K."/>
            <person name="Bito T."/>
            <person name="Chiden Y."/>
            <person name="Fujitsuka N."/>
            <person name="Fukunaka R."/>
            <person name="Hamada M."/>
            <person name="Harada C."/>
            <person name="Hayashi A."/>
            <person name="Hijishita S."/>
            <person name="Honda M."/>
            <person name="Hosokawa S."/>
            <person name="Ichikawa Y."/>
            <person name="Idonuma A."/>
            <person name="Iijima M."/>
            <person name="Ikeda M."/>
            <person name="Ikeno M."/>
            <person name="Ito K."/>
            <person name="Ito S."/>
            <person name="Ito T."/>
            <person name="Ito Y."/>
            <person name="Ito Y."/>
            <person name="Iwabuchi A."/>
            <person name="Kamiya K."/>
            <person name="Karasawa W."/>
            <person name="Kurita K."/>
            <person name="Katagiri S."/>
            <person name="Kikuta A."/>
            <person name="Kobayashi H."/>
            <person name="Kobayashi N."/>
            <person name="Machita K."/>
            <person name="Maehara T."/>
            <person name="Masukawa M."/>
            <person name="Mizubayashi T."/>
            <person name="Mukai Y."/>
            <person name="Nagasaki H."/>
            <person name="Nagata Y."/>
            <person name="Naito S."/>
            <person name="Nakashima M."/>
            <person name="Nakama Y."/>
            <person name="Nakamichi Y."/>
            <person name="Nakamura M."/>
            <person name="Meguro A."/>
            <person name="Negishi M."/>
            <person name="Ohta I."/>
            <person name="Ohta T."/>
            <person name="Okamoto M."/>
            <person name="Ono N."/>
            <person name="Saji S."/>
            <person name="Sakaguchi M."/>
            <person name="Sakai K."/>
            <person name="Shibata M."/>
            <person name="Shimokawa T."/>
            <person name="Song J."/>
            <person name="Takazaki Y."/>
            <person name="Terasawa K."/>
            <person name="Tsugane M."/>
            <person name="Tsuji K."/>
            <person name="Ueda S."/>
            <person name="Waki K."/>
            <person name="Yamagata H."/>
            <person name="Yamamoto M."/>
            <person name="Yamamoto S."/>
            <person name="Yamane H."/>
            <person name="Yoshiki S."/>
            <person name="Yoshihara R."/>
            <person name="Yukawa K."/>
            <person name="Zhong H."/>
            <person name="Yano M."/>
            <person name="Yuan Q."/>
            <person name="Ouyang S."/>
            <person name="Liu J."/>
            <person name="Jones K.M."/>
            <person name="Gansberger K."/>
            <person name="Moffat K."/>
            <person name="Hill J."/>
            <person name="Bera J."/>
            <person name="Fadrosh D."/>
            <person name="Jin S."/>
            <person name="Johri S."/>
            <person name="Kim M."/>
            <person name="Overton L."/>
            <person name="Reardon M."/>
            <person name="Tsitrin T."/>
            <person name="Vuong H."/>
            <person name="Weaver B."/>
            <person name="Ciecko A."/>
            <person name="Tallon L."/>
            <person name="Jackson J."/>
            <person name="Pai G."/>
            <person name="Aken S.V."/>
            <person name="Utterback T."/>
            <person name="Reidmuller S."/>
            <person name="Feldblyum T."/>
            <person name="Hsiao J."/>
            <person name="Zismann V."/>
            <person name="Iobst S."/>
            <person name="de Vazeille A.R."/>
            <person name="Buell C.R."/>
            <person name="Ying K."/>
            <person name="Li Y."/>
            <person name="Lu T."/>
            <person name="Huang Y."/>
            <person name="Zhao Q."/>
            <person name="Feng Q."/>
            <person name="Zhang L."/>
            <person name="Zhu J."/>
            <person name="Weng Q."/>
            <person name="Mu J."/>
            <person name="Lu Y."/>
            <person name="Fan D."/>
            <person name="Liu Y."/>
            <person name="Guan J."/>
            <person name="Zhang Y."/>
            <person name="Yu S."/>
            <person name="Liu X."/>
            <person name="Zhang Y."/>
            <person name="Hong G."/>
            <person name="Han B."/>
            <person name="Choisne N."/>
            <person name="Demange N."/>
            <person name="Orjeda G."/>
            <person name="Samain S."/>
            <person name="Cattolico L."/>
            <person name="Pelletier E."/>
            <person name="Couloux A."/>
            <person name="Segurens B."/>
            <person name="Wincker P."/>
            <person name="D'Hont A."/>
            <person name="Scarpelli C."/>
            <person name="Weissenbach J."/>
            <person name="Salanoubat M."/>
            <person name="Quetier F."/>
            <person name="Yu Y."/>
            <person name="Kim H.R."/>
            <person name="Rambo T."/>
            <person name="Currie J."/>
            <person name="Collura K."/>
            <person name="Luo M."/>
            <person name="Yang T."/>
            <person name="Ammiraju J.S.S."/>
            <person name="Engler F."/>
            <person name="Soderlund C."/>
            <person name="Wing R.A."/>
            <person name="Palmer L.E."/>
            <person name="de la Bastide M."/>
            <person name="Spiegel L."/>
            <person name="Nascimento L."/>
            <person name="Zutavern T."/>
            <person name="O'Shaughnessy A."/>
            <person name="Dike S."/>
            <person name="Dedhia N."/>
            <person name="Preston R."/>
            <person name="Balija V."/>
            <person name="McCombie W.R."/>
            <person name="Chow T."/>
            <person name="Chen H."/>
            <person name="Chung M."/>
            <person name="Chen C."/>
            <person name="Shaw J."/>
            <person name="Wu H."/>
            <person name="Hsiao K."/>
            <person name="Chao Y."/>
            <person name="Chu M."/>
            <person name="Cheng C."/>
            <person name="Hour A."/>
            <person name="Lee P."/>
            <person name="Lin S."/>
            <person name="Lin Y."/>
            <person name="Liou J."/>
            <person name="Liu S."/>
            <person name="Hsing Y."/>
            <person name="Raghuvanshi S."/>
            <person name="Mohanty A."/>
            <person name="Bharti A.K."/>
            <person name="Gaur A."/>
            <person name="Gupta V."/>
            <person name="Kumar D."/>
            <person name="Ravi V."/>
            <person name="Vij S."/>
            <person name="Kapur A."/>
            <person name="Khurana P."/>
            <person name="Khurana P."/>
            <person name="Khurana J.P."/>
            <person name="Tyagi A.K."/>
            <person name="Gaikwad K."/>
            <person name="Singh A."/>
            <person name="Dalal V."/>
            <person name="Srivastava S."/>
            <person name="Dixit A."/>
            <person name="Pal A.K."/>
            <person name="Ghazi I.A."/>
            <person name="Yadav M."/>
            <person name="Pandit A."/>
            <person name="Bhargava A."/>
            <person name="Sureshbabu K."/>
            <person name="Batra K."/>
            <person name="Sharma T.R."/>
            <person name="Mohapatra T."/>
            <person name="Singh N.K."/>
            <person name="Messing J."/>
            <person name="Nelson A.B."/>
            <person name="Fuks G."/>
            <person name="Kavchok S."/>
            <person name="Keizer G."/>
            <person name="Linton E."/>
            <person name="Llaca V."/>
            <person name="Song R."/>
            <person name="Tanyolac B."/>
            <person name="Young S."/>
            <person name="Ho-Il K."/>
            <person name="Hahn J.H."/>
            <person name="Sangsakoo G."/>
            <person name="Vanavichit A."/>
            <person name="de Mattos Luiz.A.T."/>
            <person name="Zimmer P.D."/>
            <person name="Malone G."/>
            <person name="Dellagostin O."/>
            <person name="de Oliveira A.C."/>
            <person name="Bevan M."/>
            <person name="Bancroft I."/>
            <person name="Minx P."/>
            <person name="Cordum H."/>
            <person name="Wilson R."/>
            <person name="Cheng Z."/>
            <person name="Jin W."/>
            <person name="Jiang J."/>
            <person name="Leong S.A."/>
            <person name="Iwama H."/>
            <person name="Gojobori T."/>
            <person name="Itoh T."/>
            <person name="Niimura Y."/>
            <person name="Fujii Y."/>
            <person name="Habara T."/>
            <person name="Sakai H."/>
            <person name="Sato Y."/>
            <person name="Wilson G."/>
            <person name="Kumar K."/>
            <person name="McCouch S."/>
            <person name="Juretic N."/>
            <person name="Hoen D."/>
            <person name="Wright S."/>
            <person name="Bruskiewich R."/>
            <person name="Bureau T."/>
            <person name="Miyao A."/>
            <person name="Hirochika H."/>
            <person name="Nishikawa T."/>
            <person name="Kadowaki K."/>
            <person name="Sugiura M."/>
            <person name="Burr B."/>
            <person name="Sasaki T."/>
        </authorList>
    </citation>
    <scope>NUCLEOTIDE SEQUENCE [LARGE SCALE GENOMIC DNA]</scope>
    <source>
        <strain evidence="3">cv. Nipponbare</strain>
    </source>
</reference>
<evidence type="ECO:0000313" key="3">
    <source>
        <dbReference type="Proteomes" id="UP000000763"/>
    </source>
</evidence>
<evidence type="ECO:0000256" key="1">
    <source>
        <dbReference type="SAM" id="MobiDB-lite"/>
    </source>
</evidence>